<dbReference type="InterPro" id="IPR001932">
    <property type="entry name" value="PPM-type_phosphatase-like_dom"/>
</dbReference>
<dbReference type="AlphaFoldDB" id="A0A645CWG3"/>
<protein>
    <recommendedName>
        <fullName evidence="1">PPM-type phosphatase domain-containing protein</fullName>
    </recommendedName>
</protein>
<dbReference type="CDD" id="cd00143">
    <property type="entry name" value="PP2Cc"/>
    <property type="match status" value="1"/>
</dbReference>
<feature type="domain" description="PPM-type phosphatase" evidence="1">
    <location>
        <begin position="1"/>
        <end position="165"/>
    </location>
</feature>
<reference evidence="2" key="1">
    <citation type="submission" date="2019-08" db="EMBL/GenBank/DDBJ databases">
        <authorList>
            <person name="Kucharzyk K."/>
            <person name="Murdoch R.W."/>
            <person name="Higgins S."/>
            <person name="Loffler F."/>
        </authorList>
    </citation>
    <scope>NUCLEOTIDE SEQUENCE</scope>
</reference>
<proteinExistence type="predicted"/>
<name>A0A645CWG3_9ZZZZ</name>
<sequence>MIRANAALARAGREDSDARGMATTVTGLVMTDDIGYLVHVGDSRAYRCRDGVFEQLTVDQSWVQMLLDEGMLDPADASTHPMRNMLMHSLSGALRDPEAVHITPIDLQIGDRWLLATDGLTSYLPRDVISSQVTSVSAPQELANILVDLCWPHSLDNITVLIGDVIDSEAKQQSQFVGAVQGYELRRSRVS</sequence>
<comment type="caution">
    <text evidence="2">The sequence shown here is derived from an EMBL/GenBank/DDBJ whole genome shotgun (WGS) entry which is preliminary data.</text>
</comment>
<evidence type="ECO:0000259" key="1">
    <source>
        <dbReference type="PROSITE" id="PS51746"/>
    </source>
</evidence>
<dbReference type="SUPFAM" id="SSF81606">
    <property type="entry name" value="PP2C-like"/>
    <property type="match status" value="1"/>
</dbReference>
<gene>
    <name evidence="2" type="ORF">SDC9_128303</name>
</gene>
<dbReference type="PROSITE" id="PS51746">
    <property type="entry name" value="PPM_2"/>
    <property type="match status" value="1"/>
</dbReference>
<organism evidence="2">
    <name type="scientific">bioreactor metagenome</name>
    <dbReference type="NCBI Taxonomy" id="1076179"/>
    <lineage>
        <taxon>unclassified sequences</taxon>
        <taxon>metagenomes</taxon>
        <taxon>ecological metagenomes</taxon>
    </lineage>
</organism>
<dbReference type="InterPro" id="IPR036457">
    <property type="entry name" value="PPM-type-like_dom_sf"/>
</dbReference>
<evidence type="ECO:0000313" key="2">
    <source>
        <dbReference type="EMBL" id="MPM81251.1"/>
    </source>
</evidence>
<dbReference type="EMBL" id="VSSQ01030648">
    <property type="protein sequence ID" value="MPM81251.1"/>
    <property type="molecule type" value="Genomic_DNA"/>
</dbReference>
<accession>A0A645CWG3</accession>
<dbReference type="Gene3D" id="3.60.40.10">
    <property type="entry name" value="PPM-type phosphatase domain"/>
    <property type="match status" value="1"/>
</dbReference>